<evidence type="ECO:0000313" key="3">
    <source>
        <dbReference type="Proteomes" id="UP000587527"/>
    </source>
</evidence>
<evidence type="ECO:0000256" key="1">
    <source>
        <dbReference type="SAM" id="MobiDB-lite"/>
    </source>
</evidence>
<name>A0A841BKT3_9ACTN</name>
<accession>A0A841BKT3</accession>
<keyword evidence="2" id="KW-0378">Hydrolase</keyword>
<feature type="region of interest" description="Disordered" evidence="1">
    <location>
        <begin position="23"/>
        <end position="61"/>
    </location>
</feature>
<protein>
    <submittedName>
        <fullName evidence="2">Putative flap endonuclease-1-like 5' DNA nuclease</fullName>
    </submittedName>
</protein>
<dbReference type="Proteomes" id="UP000587527">
    <property type="component" value="Unassembled WGS sequence"/>
</dbReference>
<organism evidence="2 3">
    <name type="scientific">Allocatelliglobosispora scoriae</name>
    <dbReference type="NCBI Taxonomy" id="643052"/>
    <lineage>
        <taxon>Bacteria</taxon>
        <taxon>Bacillati</taxon>
        <taxon>Actinomycetota</taxon>
        <taxon>Actinomycetes</taxon>
        <taxon>Micromonosporales</taxon>
        <taxon>Micromonosporaceae</taxon>
        <taxon>Allocatelliglobosispora</taxon>
    </lineage>
</organism>
<evidence type="ECO:0000313" key="2">
    <source>
        <dbReference type="EMBL" id="MBB5867846.1"/>
    </source>
</evidence>
<dbReference type="GO" id="GO:0004519">
    <property type="term" value="F:endonuclease activity"/>
    <property type="evidence" value="ECO:0007669"/>
    <property type="project" value="UniProtKB-KW"/>
</dbReference>
<dbReference type="RefSeq" id="WP_184833302.1">
    <property type="nucleotide sequence ID" value="NZ_JACHMN010000002.1"/>
</dbReference>
<reference evidence="2 3" key="1">
    <citation type="submission" date="2020-08" db="EMBL/GenBank/DDBJ databases">
        <title>Sequencing the genomes of 1000 actinobacteria strains.</title>
        <authorList>
            <person name="Klenk H.-P."/>
        </authorList>
    </citation>
    <scope>NUCLEOTIDE SEQUENCE [LARGE SCALE GENOMIC DNA]</scope>
    <source>
        <strain evidence="2 3">DSM 45362</strain>
    </source>
</reference>
<feature type="compositionally biased region" description="Low complexity" evidence="1">
    <location>
        <begin position="43"/>
        <end position="53"/>
    </location>
</feature>
<keyword evidence="2" id="KW-0540">Nuclease</keyword>
<comment type="caution">
    <text evidence="2">The sequence shown here is derived from an EMBL/GenBank/DDBJ whole genome shotgun (WGS) entry which is preliminary data.</text>
</comment>
<keyword evidence="2" id="KW-0255">Endonuclease</keyword>
<dbReference type="Pfam" id="PF14520">
    <property type="entry name" value="HHH_5"/>
    <property type="match status" value="1"/>
</dbReference>
<proteinExistence type="predicted"/>
<dbReference type="EMBL" id="JACHMN010000002">
    <property type="protein sequence ID" value="MBB5867846.1"/>
    <property type="molecule type" value="Genomic_DNA"/>
</dbReference>
<gene>
    <name evidence="2" type="ORF">F4553_001225</name>
</gene>
<dbReference type="Gene3D" id="1.10.150.20">
    <property type="entry name" value="5' to 3' exonuclease, C-terminal subdomain"/>
    <property type="match status" value="1"/>
</dbReference>
<sequence length="199" mass="21247">MAFLLGMIVGWLIWGRILRPERPEPAAQQRSPEVAPAESEQQPLVAEPVLVAEPEPEPEPAVEPAPVLVAAAAHSAPVHEKPVREKPVHVEPVREEAESVVVAAATVAEIDQIVDDLERIEGIGPKMAGALIKSGICTFAQLAASDEATLRAAIEASKLRFAPSLVTWAQQAQLLADGDEAGFEDLTRRLVAGRDEGRA</sequence>
<dbReference type="AlphaFoldDB" id="A0A841BKT3"/>
<keyword evidence="3" id="KW-1185">Reference proteome</keyword>